<accession>A0A061FU39</accession>
<feature type="compositionally biased region" description="Basic residues" evidence="1">
    <location>
        <begin position="1"/>
        <end position="11"/>
    </location>
</feature>
<organism evidence="3 4">
    <name type="scientific">Theobroma cacao</name>
    <name type="common">Cacao</name>
    <name type="synonym">Cocoa</name>
    <dbReference type="NCBI Taxonomy" id="3641"/>
    <lineage>
        <taxon>Eukaryota</taxon>
        <taxon>Viridiplantae</taxon>
        <taxon>Streptophyta</taxon>
        <taxon>Embryophyta</taxon>
        <taxon>Tracheophyta</taxon>
        <taxon>Spermatophyta</taxon>
        <taxon>Magnoliopsida</taxon>
        <taxon>eudicotyledons</taxon>
        <taxon>Gunneridae</taxon>
        <taxon>Pentapetalae</taxon>
        <taxon>rosids</taxon>
        <taxon>malvids</taxon>
        <taxon>Malvales</taxon>
        <taxon>Malvaceae</taxon>
        <taxon>Byttnerioideae</taxon>
        <taxon>Theobroma</taxon>
    </lineage>
</organism>
<dbReference type="PANTHER" id="PTHR34223:SF83">
    <property type="entry name" value="F-BOX DOMAIN-CONTAINING PROTEIN"/>
    <property type="match status" value="1"/>
</dbReference>
<evidence type="ECO:0000313" key="4">
    <source>
        <dbReference type="Proteomes" id="UP000026915"/>
    </source>
</evidence>
<feature type="region of interest" description="Disordered" evidence="1">
    <location>
        <begin position="1"/>
        <end position="25"/>
    </location>
</feature>
<protein>
    <recommendedName>
        <fullName evidence="2">F-box domain-containing protein</fullName>
    </recommendedName>
</protein>
<gene>
    <name evidence="3" type="ORF">TCM_042844</name>
</gene>
<dbReference type="SUPFAM" id="SSF81383">
    <property type="entry name" value="F-box domain"/>
    <property type="match status" value="1"/>
</dbReference>
<evidence type="ECO:0000313" key="3">
    <source>
        <dbReference type="EMBL" id="EOY18259.1"/>
    </source>
</evidence>
<dbReference type="HOGENOM" id="CLU_971175_0_0_1"/>
<dbReference type="InterPro" id="IPR053197">
    <property type="entry name" value="F-box_SCFL_complex_component"/>
</dbReference>
<feature type="domain" description="F-box" evidence="2">
    <location>
        <begin position="37"/>
        <end position="72"/>
    </location>
</feature>
<dbReference type="STRING" id="3641.A0A061FU39"/>
<evidence type="ECO:0000259" key="2">
    <source>
        <dbReference type="Pfam" id="PF00646"/>
    </source>
</evidence>
<sequence length="287" mass="33290">MGMKNNQKKQRHDPDDNDPSNTARDLDVVDLYPNDFISRLPDDILDQIVSLLPFQSAVRTTFRSTQWKDFWKEALLASVHDVVTMEDAIFLSASLSRQVPIRDAMLDFRQGPSIYDRINNLSFISVFQGTQFDKSPPPCRWAFEVCNDHLGVPYLSGKSVIRLSELTELWWIDCSMDTDNVNSLLVFLKLSPRLERLYMTIDSESYNIRSTNKFTVKLNEIKKHDHLKLLKLERFAKEKDEILLAKELEPLFKMNPQILAKSKGACLRRLVKVPEQSLQVQREEVET</sequence>
<reference evidence="3 4" key="1">
    <citation type="journal article" date="2013" name="Genome Biol.">
        <title>The genome sequence of the most widely cultivated cacao type and its use to identify candidate genes regulating pod color.</title>
        <authorList>
            <person name="Motamayor J.C."/>
            <person name="Mockaitis K."/>
            <person name="Schmutz J."/>
            <person name="Haiminen N."/>
            <person name="Iii D.L."/>
            <person name="Cornejo O."/>
            <person name="Findley S.D."/>
            <person name="Zheng P."/>
            <person name="Utro F."/>
            <person name="Royaert S."/>
            <person name="Saski C."/>
            <person name="Jenkins J."/>
            <person name="Podicheti R."/>
            <person name="Zhao M."/>
            <person name="Scheffler B.E."/>
            <person name="Stack J.C."/>
            <person name="Feltus F.A."/>
            <person name="Mustiga G.M."/>
            <person name="Amores F."/>
            <person name="Phillips W."/>
            <person name="Marelli J.P."/>
            <person name="May G.D."/>
            <person name="Shapiro H."/>
            <person name="Ma J."/>
            <person name="Bustamante C.D."/>
            <person name="Schnell R.J."/>
            <person name="Main D."/>
            <person name="Gilbert D."/>
            <person name="Parida L."/>
            <person name="Kuhn D.N."/>
        </authorList>
    </citation>
    <scope>NUCLEOTIDE SEQUENCE [LARGE SCALE GENOMIC DNA]</scope>
    <source>
        <strain evidence="4">cv. Matina 1-6</strain>
    </source>
</reference>
<dbReference type="Proteomes" id="UP000026915">
    <property type="component" value="Chromosome 10"/>
</dbReference>
<dbReference type="EMBL" id="CM001888">
    <property type="protein sequence ID" value="EOY18259.1"/>
    <property type="molecule type" value="Genomic_DNA"/>
</dbReference>
<dbReference type="AlphaFoldDB" id="A0A061FU39"/>
<dbReference type="Pfam" id="PF00646">
    <property type="entry name" value="F-box"/>
    <property type="match status" value="1"/>
</dbReference>
<dbReference type="InParanoid" id="A0A061FU39"/>
<evidence type="ECO:0000256" key="1">
    <source>
        <dbReference type="SAM" id="MobiDB-lite"/>
    </source>
</evidence>
<dbReference type="Gramene" id="EOY18259">
    <property type="protein sequence ID" value="EOY18259"/>
    <property type="gene ID" value="TCM_042844"/>
</dbReference>
<dbReference type="PANTHER" id="PTHR34223">
    <property type="entry name" value="OS11G0201299 PROTEIN"/>
    <property type="match status" value="1"/>
</dbReference>
<name>A0A061FU39_THECC</name>
<dbReference type="InterPro" id="IPR001810">
    <property type="entry name" value="F-box_dom"/>
</dbReference>
<keyword evidence="4" id="KW-1185">Reference proteome</keyword>
<proteinExistence type="predicted"/>
<dbReference type="InterPro" id="IPR036047">
    <property type="entry name" value="F-box-like_dom_sf"/>
</dbReference>